<comment type="similarity">
    <text evidence="1">Belongs to the ParB family.</text>
</comment>
<dbReference type="EMBL" id="CP016179">
    <property type="protein sequence ID" value="ANO35464.1"/>
    <property type="molecule type" value="Genomic_DNA"/>
</dbReference>
<accession>A0AAN1CUS9</accession>
<reference evidence="5 6" key="1">
    <citation type="submission" date="2016-06" db="EMBL/GenBank/DDBJ databases">
        <title>Adaptive Radiation by Waves of Gene Transfer Leads to Fine-Scale Resource Partitioning in Marine Microbes.</title>
        <authorList>
            <person name="Hehemann J.-H."/>
            <person name="Arevalo P."/>
            <person name="Datta M.S."/>
            <person name="Yu X."/>
            <person name="Corzett C."/>
            <person name="Henschel A."/>
            <person name="Preheim S.P."/>
            <person name="Timberlake S."/>
            <person name="Alm E.J."/>
            <person name="Polz M.F."/>
        </authorList>
    </citation>
    <scope>NUCLEOTIDE SEQUENCE [LARGE SCALE GENOMIC DNA]</scope>
    <source>
        <strain evidence="5 6">FF50</strain>
        <plasmid evidence="5 6">unnamed1</plasmid>
    </source>
</reference>
<dbReference type="PANTHER" id="PTHR33375:SF1">
    <property type="entry name" value="CHROMOSOME-PARTITIONING PROTEIN PARB-RELATED"/>
    <property type="match status" value="1"/>
</dbReference>
<feature type="domain" description="ParB-like N-terminal" evidence="4">
    <location>
        <begin position="28"/>
        <end position="119"/>
    </location>
</feature>
<dbReference type="Pfam" id="PF02195">
    <property type="entry name" value="ParB_N"/>
    <property type="match status" value="1"/>
</dbReference>
<geneLocation type="plasmid" evidence="5 6">
    <name>unnamed1</name>
</geneLocation>
<dbReference type="Gene3D" id="3.90.1530.30">
    <property type="match status" value="1"/>
</dbReference>
<feature type="region of interest" description="Disordered" evidence="3">
    <location>
        <begin position="349"/>
        <end position="369"/>
    </location>
</feature>
<dbReference type="GO" id="GO:0003677">
    <property type="term" value="F:DNA binding"/>
    <property type="evidence" value="ECO:0007669"/>
    <property type="project" value="InterPro"/>
</dbReference>
<sequence>MIEQATANEVATNTVDATTPKFDKGEFRYLDPKELLDTPWRNQRSQRDPKSYEQTKNSIKANGMHTPLQVRVMADGSHELVAGYGRRQIALELGLKTVLCVVRVLSDVDAKFLMASENIDREQLSPIDEAKAAQDLIAEFNGDLQAVSATLGWSVKKLKQYLQLLLCSPSVLDQLNVKQENGFILSMGHANELSTLPESNQDSVLPVLISEKWSVSALRKNITTIVERDLETAIFNTANCQNCNSNSSFQTSLFDDFEGGKCRNPACFQEKEESHLNQQMLTLQKDYGQVIFLSHVEGKFTETSKEIVGEKKFVDQCLSCSSYVAILANKGENKGEVLEDKCINPKCANEKDTSDNASAQITDSISTPTAPKKRKTVKVVAKVEPQSTDETATENAEVVEVEVEVEVPTKNLMTTGTINDAKNYIRTQTSEVLLNTPQYYLAMNLVALRNLHAPMSDSTLNAMVSAMLTKDVEEISKLIHQEIGSITKEIPTNNNFQALDNALSIGKHVDCMEQVQANWKPTASNLKTMRKGLRVQILEQSGFAKAYTEKHSEKEYNALIKEKEDEQIEAILGFDFDWTHYCPEYVIKTLEQA</sequence>
<dbReference type="PANTHER" id="PTHR33375">
    <property type="entry name" value="CHROMOSOME-PARTITIONING PROTEIN PARB-RELATED"/>
    <property type="match status" value="1"/>
</dbReference>
<dbReference type="RefSeq" id="WP_065211226.1">
    <property type="nucleotide sequence ID" value="NZ_CP016179.1"/>
</dbReference>
<gene>
    <name evidence="5" type="ORF">A6E01_19825</name>
</gene>
<dbReference type="Proteomes" id="UP000092018">
    <property type="component" value="Plasmid unnamed1"/>
</dbReference>
<dbReference type="GO" id="GO:0005694">
    <property type="term" value="C:chromosome"/>
    <property type="evidence" value="ECO:0007669"/>
    <property type="project" value="TreeGrafter"/>
</dbReference>
<feature type="compositionally biased region" description="Polar residues" evidence="3">
    <location>
        <begin position="355"/>
        <end position="366"/>
    </location>
</feature>
<dbReference type="Pfam" id="PF17762">
    <property type="entry name" value="HTH_ParB"/>
    <property type="match status" value="1"/>
</dbReference>
<dbReference type="InterPro" id="IPR004437">
    <property type="entry name" value="ParB/RepB/Spo0J"/>
</dbReference>
<dbReference type="InterPro" id="IPR041468">
    <property type="entry name" value="HTH_ParB/Spo0J"/>
</dbReference>
<dbReference type="SUPFAM" id="SSF110849">
    <property type="entry name" value="ParB/Sulfiredoxin"/>
    <property type="match status" value="1"/>
</dbReference>
<dbReference type="NCBIfam" id="TIGR00180">
    <property type="entry name" value="parB_part"/>
    <property type="match status" value="1"/>
</dbReference>
<evidence type="ECO:0000256" key="2">
    <source>
        <dbReference type="ARBA" id="ARBA00022829"/>
    </source>
</evidence>
<dbReference type="AlphaFoldDB" id="A0AAN1CUS9"/>
<keyword evidence="5" id="KW-0614">Plasmid</keyword>
<evidence type="ECO:0000256" key="1">
    <source>
        <dbReference type="ARBA" id="ARBA00006295"/>
    </source>
</evidence>
<evidence type="ECO:0000313" key="6">
    <source>
        <dbReference type="Proteomes" id="UP000092018"/>
    </source>
</evidence>
<evidence type="ECO:0000256" key="3">
    <source>
        <dbReference type="SAM" id="MobiDB-lite"/>
    </source>
</evidence>
<name>A0AAN1CUS9_9VIBR</name>
<organism evidence="5 6">
    <name type="scientific">Vibrio breoganii</name>
    <dbReference type="NCBI Taxonomy" id="553239"/>
    <lineage>
        <taxon>Bacteria</taxon>
        <taxon>Pseudomonadati</taxon>
        <taxon>Pseudomonadota</taxon>
        <taxon>Gammaproteobacteria</taxon>
        <taxon>Vibrionales</taxon>
        <taxon>Vibrionaceae</taxon>
        <taxon>Vibrio</taxon>
    </lineage>
</organism>
<keyword evidence="2" id="KW-0159">Chromosome partition</keyword>
<protein>
    <recommendedName>
        <fullName evidence="4">ParB-like N-terminal domain-containing protein</fullName>
    </recommendedName>
</protein>
<feature type="region of interest" description="Disordered" evidence="3">
    <location>
        <begin position="38"/>
        <end position="58"/>
    </location>
</feature>
<dbReference type="KEGG" id="vbr:A6E01_19825"/>
<dbReference type="InterPro" id="IPR003115">
    <property type="entry name" value="ParB_N"/>
</dbReference>
<dbReference type="SMART" id="SM00470">
    <property type="entry name" value="ParB"/>
    <property type="match status" value="1"/>
</dbReference>
<dbReference type="SUPFAM" id="SSF109709">
    <property type="entry name" value="KorB DNA-binding domain-like"/>
    <property type="match status" value="1"/>
</dbReference>
<evidence type="ECO:0000259" key="4">
    <source>
        <dbReference type="SMART" id="SM00470"/>
    </source>
</evidence>
<dbReference type="InterPro" id="IPR036086">
    <property type="entry name" value="ParB/Sulfiredoxin_sf"/>
</dbReference>
<dbReference type="InterPro" id="IPR037972">
    <property type="entry name" value="RepB_N"/>
</dbReference>
<dbReference type="InterPro" id="IPR050336">
    <property type="entry name" value="Chromosome_partition/occlusion"/>
</dbReference>
<evidence type="ECO:0000313" key="5">
    <source>
        <dbReference type="EMBL" id="ANO35464.1"/>
    </source>
</evidence>
<dbReference type="CDD" id="cd16405">
    <property type="entry name" value="RepB_like_N"/>
    <property type="match status" value="1"/>
</dbReference>
<proteinExistence type="inferred from homology"/>
<dbReference type="GO" id="GO:0007059">
    <property type="term" value="P:chromosome segregation"/>
    <property type="evidence" value="ECO:0007669"/>
    <property type="project" value="UniProtKB-KW"/>
</dbReference>
<dbReference type="Gene3D" id="1.10.10.2830">
    <property type="match status" value="1"/>
</dbReference>